<gene>
    <name evidence="18" type="ORF">JCR33_05585</name>
</gene>
<dbReference type="Gene3D" id="1.10.287.130">
    <property type="match status" value="1"/>
</dbReference>
<evidence type="ECO:0000313" key="18">
    <source>
        <dbReference type="EMBL" id="MBJ3775149.1"/>
    </source>
</evidence>
<dbReference type="RefSeq" id="WP_198881031.1">
    <property type="nucleotide sequence ID" value="NZ_JAEKJA010000003.1"/>
</dbReference>
<dbReference type="InterPro" id="IPR036890">
    <property type="entry name" value="HATPase_C_sf"/>
</dbReference>
<dbReference type="PRINTS" id="PR00344">
    <property type="entry name" value="BCTRLSENSOR"/>
</dbReference>
<dbReference type="Pfam" id="PF02518">
    <property type="entry name" value="HATPase_c"/>
    <property type="match status" value="1"/>
</dbReference>
<name>A0A934IPD4_9HYPH</name>
<dbReference type="Gene3D" id="3.30.565.10">
    <property type="entry name" value="Histidine kinase-like ATPase, C-terminal domain"/>
    <property type="match status" value="1"/>
</dbReference>
<dbReference type="SUPFAM" id="SSF55874">
    <property type="entry name" value="ATPase domain of HSP90 chaperone/DNA topoisomerase II/histidine kinase"/>
    <property type="match status" value="1"/>
</dbReference>
<dbReference type="SUPFAM" id="SSF47384">
    <property type="entry name" value="Homodimeric domain of signal transducing histidine kinase"/>
    <property type="match status" value="1"/>
</dbReference>
<evidence type="ECO:0000256" key="9">
    <source>
        <dbReference type="ARBA" id="ARBA00022741"/>
    </source>
</evidence>
<dbReference type="EC" id="2.7.13.3" evidence="3"/>
<evidence type="ECO:0000256" key="1">
    <source>
        <dbReference type="ARBA" id="ARBA00000085"/>
    </source>
</evidence>
<dbReference type="InterPro" id="IPR003594">
    <property type="entry name" value="HATPase_dom"/>
</dbReference>
<dbReference type="PROSITE" id="PS50885">
    <property type="entry name" value="HAMP"/>
    <property type="match status" value="1"/>
</dbReference>
<evidence type="ECO:0000256" key="2">
    <source>
        <dbReference type="ARBA" id="ARBA00004429"/>
    </source>
</evidence>
<dbReference type="GO" id="GO:0000155">
    <property type="term" value="F:phosphorelay sensor kinase activity"/>
    <property type="evidence" value="ECO:0007669"/>
    <property type="project" value="InterPro"/>
</dbReference>
<dbReference type="AlphaFoldDB" id="A0A934IPD4"/>
<dbReference type="PROSITE" id="PS50109">
    <property type="entry name" value="HIS_KIN"/>
    <property type="match status" value="1"/>
</dbReference>
<organism evidence="18 19">
    <name type="scientific">Acuticoccus mangrovi</name>
    <dbReference type="NCBI Taxonomy" id="2796142"/>
    <lineage>
        <taxon>Bacteria</taxon>
        <taxon>Pseudomonadati</taxon>
        <taxon>Pseudomonadota</taxon>
        <taxon>Alphaproteobacteria</taxon>
        <taxon>Hyphomicrobiales</taxon>
        <taxon>Amorphaceae</taxon>
        <taxon>Acuticoccus</taxon>
    </lineage>
</organism>
<keyword evidence="8 15" id="KW-0812">Transmembrane</keyword>
<dbReference type="InterPro" id="IPR004358">
    <property type="entry name" value="Sig_transdc_His_kin-like_C"/>
</dbReference>
<evidence type="ECO:0000256" key="5">
    <source>
        <dbReference type="ARBA" id="ARBA00022519"/>
    </source>
</evidence>
<keyword evidence="19" id="KW-1185">Reference proteome</keyword>
<keyword evidence="11" id="KW-0067">ATP-binding</keyword>
<keyword evidence="14 15" id="KW-0472">Membrane</keyword>
<evidence type="ECO:0000256" key="3">
    <source>
        <dbReference type="ARBA" id="ARBA00012438"/>
    </source>
</evidence>
<evidence type="ECO:0000256" key="8">
    <source>
        <dbReference type="ARBA" id="ARBA00022692"/>
    </source>
</evidence>
<evidence type="ECO:0000256" key="4">
    <source>
        <dbReference type="ARBA" id="ARBA00022475"/>
    </source>
</evidence>
<keyword evidence="6" id="KW-0597">Phosphoprotein</keyword>
<evidence type="ECO:0000256" key="6">
    <source>
        <dbReference type="ARBA" id="ARBA00022553"/>
    </source>
</evidence>
<dbReference type="InterPro" id="IPR050980">
    <property type="entry name" value="2C_sensor_his_kinase"/>
</dbReference>
<dbReference type="Proteomes" id="UP000609531">
    <property type="component" value="Unassembled WGS sequence"/>
</dbReference>
<keyword evidence="9" id="KW-0547">Nucleotide-binding</keyword>
<dbReference type="PANTHER" id="PTHR44936:SF5">
    <property type="entry name" value="SENSOR HISTIDINE KINASE ENVZ"/>
    <property type="match status" value="1"/>
</dbReference>
<dbReference type="CDD" id="cd00082">
    <property type="entry name" value="HisKA"/>
    <property type="match status" value="1"/>
</dbReference>
<evidence type="ECO:0000256" key="10">
    <source>
        <dbReference type="ARBA" id="ARBA00022777"/>
    </source>
</evidence>
<evidence type="ECO:0000256" key="12">
    <source>
        <dbReference type="ARBA" id="ARBA00022989"/>
    </source>
</evidence>
<protein>
    <recommendedName>
        <fullName evidence="3">histidine kinase</fullName>
        <ecNumber evidence="3">2.7.13.3</ecNumber>
    </recommendedName>
</protein>
<evidence type="ECO:0000256" key="11">
    <source>
        <dbReference type="ARBA" id="ARBA00022840"/>
    </source>
</evidence>
<evidence type="ECO:0000256" key="7">
    <source>
        <dbReference type="ARBA" id="ARBA00022679"/>
    </source>
</evidence>
<reference evidence="18" key="1">
    <citation type="submission" date="2020-12" db="EMBL/GenBank/DDBJ databases">
        <title>Bacterial taxonomy.</title>
        <authorList>
            <person name="Pan X."/>
        </authorList>
    </citation>
    <scope>NUCLEOTIDE SEQUENCE</scope>
    <source>
        <strain evidence="18">B2012</strain>
    </source>
</reference>
<keyword evidence="13" id="KW-0902">Two-component regulatory system</keyword>
<dbReference type="PANTHER" id="PTHR44936">
    <property type="entry name" value="SENSOR PROTEIN CREC"/>
    <property type="match status" value="1"/>
</dbReference>
<keyword evidence="7" id="KW-0808">Transferase</keyword>
<dbReference type="SMART" id="SM00388">
    <property type="entry name" value="HisKA"/>
    <property type="match status" value="1"/>
</dbReference>
<sequence>MTVAAGSRPHRPRWRRIVRWLGLPPPVERWLRRRLPRRLFARSILIIVVPMIVLQSVVTFVFLDRHWENMTQRLSVATASEIAAVVELLELSPPELRPVILQSATDNLFSAVNLLPGQHLPAPHPKRFFSLLDRTLSREISRQVARPFWIDTVESTRWVEIRVKTSAGILQIITRRSHTYASDSHITLVWMVGTSLVLIAVALLFLKGQVRPIQELAAAAESFGRGKPVDTYRPHGAIEVRQAAWAFLEMRQRIERHIEQRTAMLAGVSHDLRTILTRFRLELALLGNEEETRALSADVDEMQAMLEDYLAFARTDIDEHADDVVVASLIAEAVRGYPKVKTFVPEELTAPVRPTATRRLIANLVGNAVAYAHRVEVRASTGKSLIVTVDDDGPGIPESERRAVFQPFYRLDSARNRNRGGTGLGLTIARDIARRQGGDVVLGESPLGGLRATVRLPL</sequence>
<evidence type="ECO:0000256" key="15">
    <source>
        <dbReference type="SAM" id="Phobius"/>
    </source>
</evidence>
<dbReference type="InterPro" id="IPR003661">
    <property type="entry name" value="HisK_dim/P_dom"/>
</dbReference>
<comment type="catalytic activity">
    <reaction evidence="1">
        <text>ATP + protein L-histidine = ADP + protein N-phospho-L-histidine.</text>
        <dbReference type="EC" id="2.7.13.3"/>
    </reaction>
</comment>
<keyword evidence="5" id="KW-0997">Cell inner membrane</keyword>
<evidence type="ECO:0000259" key="17">
    <source>
        <dbReference type="PROSITE" id="PS50885"/>
    </source>
</evidence>
<evidence type="ECO:0000256" key="13">
    <source>
        <dbReference type="ARBA" id="ARBA00023012"/>
    </source>
</evidence>
<feature type="transmembrane region" description="Helical" evidence="15">
    <location>
        <begin position="39"/>
        <end position="63"/>
    </location>
</feature>
<dbReference type="GO" id="GO:0005886">
    <property type="term" value="C:plasma membrane"/>
    <property type="evidence" value="ECO:0007669"/>
    <property type="project" value="UniProtKB-SubCell"/>
</dbReference>
<evidence type="ECO:0000259" key="16">
    <source>
        <dbReference type="PROSITE" id="PS50109"/>
    </source>
</evidence>
<dbReference type="InterPro" id="IPR036097">
    <property type="entry name" value="HisK_dim/P_sf"/>
</dbReference>
<comment type="caution">
    <text evidence="18">The sequence shown here is derived from an EMBL/GenBank/DDBJ whole genome shotgun (WGS) entry which is preliminary data.</text>
</comment>
<proteinExistence type="predicted"/>
<dbReference type="InterPro" id="IPR005467">
    <property type="entry name" value="His_kinase_dom"/>
</dbReference>
<feature type="domain" description="HAMP" evidence="17">
    <location>
        <begin position="207"/>
        <end position="259"/>
    </location>
</feature>
<dbReference type="Pfam" id="PF00512">
    <property type="entry name" value="HisKA"/>
    <property type="match status" value="1"/>
</dbReference>
<keyword evidence="12 15" id="KW-1133">Transmembrane helix</keyword>
<keyword evidence="4" id="KW-1003">Cell membrane</keyword>
<feature type="transmembrane region" description="Helical" evidence="15">
    <location>
        <begin position="186"/>
        <end position="206"/>
    </location>
</feature>
<dbReference type="GO" id="GO:0005524">
    <property type="term" value="F:ATP binding"/>
    <property type="evidence" value="ECO:0007669"/>
    <property type="project" value="UniProtKB-KW"/>
</dbReference>
<accession>A0A934IPD4</accession>
<keyword evidence="10 18" id="KW-0418">Kinase</keyword>
<dbReference type="EMBL" id="JAEKJA010000003">
    <property type="protein sequence ID" value="MBJ3775149.1"/>
    <property type="molecule type" value="Genomic_DNA"/>
</dbReference>
<evidence type="ECO:0000313" key="19">
    <source>
        <dbReference type="Proteomes" id="UP000609531"/>
    </source>
</evidence>
<dbReference type="InterPro" id="IPR003660">
    <property type="entry name" value="HAMP_dom"/>
</dbReference>
<feature type="domain" description="Histidine kinase" evidence="16">
    <location>
        <begin position="267"/>
        <end position="458"/>
    </location>
</feature>
<dbReference type="SMART" id="SM00304">
    <property type="entry name" value="HAMP"/>
    <property type="match status" value="1"/>
</dbReference>
<evidence type="ECO:0000256" key="14">
    <source>
        <dbReference type="ARBA" id="ARBA00023136"/>
    </source>
</evidence>
<dbReference type="SMART" id="SM00387">
    <property type="entry name" value="HATPase_c"/>
    <property type="match status" value="1"/>
</dbReference>
<comment type="subcellular location">
    <subcellularLocation>
        <location evidence="2">Cell inner membrane</location>
        <topology evidence="2">Multi-pass membrane protein</topology>
    </subcellularLocation>
</comment>